<sequence>MDTRQLARMDLNLLVAFQVLLEEKHVSRAADRLFITQSAMSKTLGRLRDLFDDPLFTRSSHGMVPTPRALELQSQIQGVLSQVQSITAGQQFDPKTYEGEISIAVSEYVGVVLLPALMQLLQEEAPLLRVTTLSRVERQLDELTEGGLDFAIHVRRSHYRPEFNLQNLGSTKPVLLVRKGHPLRRQRKPDWDSIIQFPRVALYMPNVEEMELIDQVGEVFYQLEHDVREVFETSHLYTAMEVVRRTDCIMMGPPFLTDFAQFGGGLMSLPLPTHQEIQINYVLVAHKRTENSPLHNWLAEKIVGLSQLFNVELEEDDNPYSAFGRTGQRGRWTRS</sequence>
<dbReference type="Proteomes" id="UP000528457">
    <property type="component" value="Unassembled WGS sequence"/>
</dbReference>
<dbReference type="PROSITE" id="PS50931">
    <property type="entry name" value="HTH_LYSR"/>
    <property type="match status" value="1"/>
</dbReference>
<evidence type="ECO:0000256" key="2">
    <source>
        <dbReference type="ARBA" id="ARBA00023015"/>
    </source>
</evidence>
<dbReference type="AlphaFoldDB" id="A0A7X0JR14"/>
<evidence type="ECO:0000313" key="6">
    <source>
        <dbReference type="EMBL" id="MBB6520685.1"/>
    </source>
</evidence>
<dbReference type="FunCoup" id="A0A7X0JR14">
    <property type="interactions" value="29"/>
</dbReference>
<evidence type="ECO:0000256" key="1">
    <source>
        <dbReference type="ARBA" id="ARBA00009437"/>
    </source>
</evidence>
<feature type="domain" description="HTH lysR-type" evidence="5">
    <location>
        <begin position="9"/>
        <end position="66"/>
    </location>
</feature>
<gene>
    <name evidence="6" type="ORF">HNR48_000963</name>
</gene>
<dbReference type="Gene3D" id="3.40.190.10">
    <property type="entry name" value="Periplasmic binding protein-like II"/>
    <property type="match status" value="2"/>
</dbReference>
<keyword evidence="3 6" id="KW-0238">DNA-binding</keyword>
<dbReference type="GO" id="GO:0003677">
    <property type="term" value="F:DNA binding"/>
    <property type="evidence" value="ECO:0007669"/>
    <property type="project" value="UniProtKB-KW"/>
</dbReference>
<dbReference type="Pfam" id="PF00126">
    <property type="entry name" value="HTH_1"/>
    <property type="match status" value="1"/>
</dbReference>
<evidence type="ECO:0000256" key="3">
    <source>
        <dbReference type="ARBA" id="ARBA00023125"/>
    </source>
</evidence>
<dbReference type="Gene3D" id="1.10.10.10">
    <property type="entry name" value="Winged helix-like DNA-binding domain superfamily/Winged helix DNA-binding domain"/>
    <property type="match status" value="1"/>
</dbReference>
<dbReference type="InParanoid" id="A0A7X0JR14"/>
<dbReference type="SUPFAM" id="SSF53850">
    <property type="entry name" value="Periplasmic binding protein-like II"/>
    <property type="match status" value="1"/>
</dbReference>
<accession>A0A7X0JR14</accession>
<dbReference type="GO" id="GO:0003700">
    <property type="term" value="F:DNA-binding transcription factor activity"/>
    <property type="evidence" value="ECO:0007669"/>
    <property type="project" value="InterPro"/>
</dbReference>
<comment type="similarity">
    <text evidence="1">Belongs to the LysR transcriptional regulatory family.</text>
</comment>
<dbReference type="PANTHER" id="PTHR30118">
    <property type="entry name" value="HTH-TYPE TRANSCRIPTIONAL REGULATOR LEUO-RELATED"/>
    <property type="match status" value="1"/>
</dbReference>
<keyword evidence="2" id="KW-0805">Transcription regulation</keyword>
<evidence type="ECO:0000256" key="4">
    <source>
        <dbReference type="ARBA" id="ARBA00023163"/>
    </source>
</evidence>
<comment type="caution">
    <text evidence="6">The sequence shown here is derived from an EMBL/GenBank/DDBJ whole genome shotgun (WGS) entry which is preliminary data.</text>
</comment>
<reference evidence="6 7" key="1">
    <citation type="submission" date="2020-08" db="EMBL/GenBank/DDBJ databases">
        <title>Genomic Encyclopedia of Type Strains, Phase IV (KMG-IV): sequencing the most valuable type-strain genomes for metagenomic binning, comparative biology and taxonomic classification.</title>
        <authorList>
            <person name="Goeker M."/>
        </authorList>
    </citation>
    <scope>NUCLEOTIDE SEQUENCE [LARGE SCALE GENOMIC DNA]</scope>
    <source>
        <strain evidence="6 7">DSM 22368</strain>
    </source>
</reference>
<dbReference type="PANTHER" id="PTHR30118:SF15">
    <property type="entry name" value="TRANSCRIPTIONAL REGULATORY PROTEIN"/>
    <property type="match status" value="1"/>
</dbReference>
<dbReference type="InterPro" id="IPR050389">
    <property type="entry name" value="LysR-type_TF"/>
</dbReference>
<dbReference type="InterPro" id="IPR000847">
    <property type="entry name" value="LysR_HTH_N"/>
</dbReference>
<evidence type="ECO:0000259" key="5">
    <source>
        <dbReference type="PROSITE" id="PS50931"/>
    </source>
</evidence>
<keyword evidence="7" id="KW-1185">Reference proteome</keyword>
<proteinExistence type="inferred from homology"/>
<name>A0A7X0JR14_9GAMM</name>
<evidence type="ECO:0000313" key="7">
    <source>
        <dbReference type="Proteomes" id="UP000528457"/>
    </source>
</evidence>
<dbReference type="Pfam" id="PF03466">
    <property type="entry name" value="LysR_substrate"/>
    <property type="match status" value="1"/>
</dbReference>
<organism evidence="6 7">
    <name type="scientific">Pseudoteredinibacter isoporae</name>
    <dbReference type="NCBI Taxonomy" id="570281"/>
    <lineage>
        <taxon>Bacteria</taxon>
        <taxon>Pseudomonadati</taxon>
        <taxon>Pseudomonadota</taxon>
        <taxon>Gammaproteobacteria</taxon>
        <taxon>Cellvibrionales</taxon>
        <taxon>Cellvibrionaceae</taxon>
        <taxon>Pseudoteredinibacter</taxon>
    </lineage>
</organism>
<dbReference type="RefSeq" id="WP_166850525.1">
    <property type="nucleotide sequence ID" value="NZ_JAAONY010000001.1"/>
</dbReference>
<dbReference type="InterPro" id="IPR036390">
    <property type="entry name" value="WH_DNA-bd_sf"/>
</dbReference>
<dbReference type="EMBL" id="JACHHT010000001">
    <property type="protein sequence ID" value="MBB6520685.1"/>
    <property type="molecule type" value="Genomic_DNA"/>
</dbReference>
<protein>
    <submittedName>
        <fullName evidence="6">DNA-binding transcriptional LysR family regulator</fullName>
    </submittedName>
</protein>
<keyword evidence="4" id="KW-0804">Transcription</keyword>
<dbReference type="InterPro" id="IPR005119">
    <property type="entry name" value="LysR_subst-bd"/>
</dbReference>
<dbReference type="PRINTS" id="PR00039">
    <property type="entry name" value="HTHLYSR"/>
</dbReference>
<dbReference type="SUPFAM" id="SSF46785">
    <property type="entry name" value="Winged helix' DNA-binding domain"/>
    <property type="match status" value="1"/>
</dbReference>
<dbReference type="InterPro" id="IPR036388">
    <property type="entry name" value="WH-like_DNA-bd_sf"/>
</dbReference>